<comment type="caution">
    <text evidence="8">The sequence shown here is derived from an EMBL/GenBank/DDBJ whole genome shotgun (WGS) entry which is preliminary data.</text>
</comment>
<evidence type="ECO:0000313" key="9">
    <source>
        <dbReference type="Proteomes" id="UP000179266"/>
    </source>
</evidence>
<dbReference type="InterPro" id="IPR050330">
    <property type="entry name" value="Bact_OuterMem_StrucFunc"/>
</dbReference>
<proteinExistence type="predicted"/>
<dbReference type="InterPro" id="IPR036737">
    <property type="entry name" value="OmpA-like_sf"/>
</dbReference>
<dbReference type="Gene3D" id="3.30.1330.60">
    <property type="entry name" value="OmpA-like domain"/>
    <property type="match status" value="1"/>
</dbReference>
<keyword evidence="3" id="KW-0998">Cell outer membrane</keyword>
<evidence type="ECO:0000256" key="5">
    <source>
        <dbReference type="SAM" id="MobiDB-lite"/>
    </source>
</evidence>
<dbReference type="PROSITE" id="PS50914">
    <property type="entry name" value="BON"/>
    <property type="match status" value="1"/>
</dbReference>
<dbReference type="PANTHER" id="PTHR30329">
    <property type="entry name" value="STATOR ELEMENT OF FLAGELLAR MOTOR COMPLEX"/>
    <property type="match status" value="1"/>
</dbReference>
<dbReference type="InterPro" id="IPR006665">
    <property type="entry name" value="OmpA-like"/>
</dbReference>
<sequence>MLSKIVLGLAIFFSIFGSFWDVKYHGHFSDSNYLKKVNTIIQQQNYVSEDDHISPKVESRWVTLDGTIRSKEDRSQLATMISKLPGIKGVSNLLKVEEVNIAALEKIKAFNLKHPKVYEYGYLVGNDRSVTLTGHVLTQEMSDDIESVVATLSGVKRVINKLTVGEPKKKIEDIIVSILRLQNIYFDFNKATIRPESLPSIDKIADVMKQYPEEKINIEGHTDNIGSDQYNLKLSQARADSVRKALVERGVDTGRLKAIGFGESKPITSNDSPEQRSENRRIEFKVQ</sequence>
<dbReference type="Proteomes" id="UP000179266">
    <property type="component" value="Unassembled WGS sequence"/>
</dbReference>
<keyword evidence="2 4" id="KW-0472">Membrane</keyword>
<reference evidence="8 9" key="1">
    <citation type="journal article" date="2016" name="Nat. Commun.">
        <title>Thousands of microbial genomes shed light on interconnected biogeochemical processes in an aquifer system.</title>
        <authorList>
            <person name="Anantharaman K."/>
            <person name="Brown C.T."/>
            <person name="Hug L.A."/>
            <person name="Sharon I."/>
            <person name="Castelle C.J."/>
            <person name="Probst A.J."/>
            <person name="Thomas B.C."/>
            <person name="Singh A."/>
            <person name="Wilkins M.J."/>
            <person name="Karaoz U."/>
            <person name="Brodie E.L."/>
            <person name="Williams K.H."/>
            <person name="Hubbard S.S."/>
            <person name="Banfield J.F."/>
        </authorList>
    </citation>
    <scope>NUCLEOTIDE SEQUENCE [LARGE SCALE GENOMIC DNA]</scope>
</reference>
<feature type="region of interest" description="Disordered" evidence="5">
    <location>
        <begin position="261"/>
        <end position="287"/>
    </location>
</feature>
<dbReference type="InterPro" id="IPR006664">
    <property type="entry name" value="OMP_bac"/>
</dbReference>
<name>A0A1F7RXF4_9BACT</name>
<dbReference type="PROSITE" id="PS01068">
    <property type="entry name" value="OMPA_1"/>
    <property type="match status" value="1"/>
</dbReference>
<dbReference type="PRINTS" id="PR01021">
    <property type="entry name" value="OMPADOMAIN"/>
</dbReference>
<dbReference type="Pfam" id="PF04972">
    <property type="entry name" value="BON"/>
    <property type="match status" value="2"/>
</dbReference>
<dbReference type="Pfam" id="PF00691">
    <property type="entry name" value="OmpA"/>
    <property type="match status" value="1"/>
</dbReference>
<dbReference type="Gene3D" id="3.30.1340.30">
    <property type="match status" value="2"/>
</dbReference>
<evidence type="ECO:0000256" key="3">
    <source>
        <dbReference type="ARBA" id="ARBA00023237"/>
    </source>
</evidence>
<comment type="subcellular location">
    <subcellularLocation>
        <location evidence="1">Cell outer membrane</location>
    </subcellularLocation>
</comment>
<dbReference type="InterPro" id="IPR006690">
    <property type="entry name" value="OMPA-like_CS"/>
</dbReference>
<evidence type="ECO:0000259" key="7">
    <source>
        <dbReference type="PROSITE" id="PS51123"/>
    </source>
</evidence>
<dbReference type="CDD" id="cd07185">
    <property type="entry name" value="OmpA_C-like"/>
    <property type="match status" value="1"/>
</dbReference>
<protein>
    <recommendedName>
        <fullName evidence="10">OmpA-like domain-containing protein</fullName>
    </recommendedName>
</protein>
<dbReference type="PANTHER" id="PTHR30329:SF21">
    <property type="entry name" value="LIPOPROTEIN YIAD-RELATED"/>
    <property type="match status" value="1"/>
</dbReference>
<dbReference type="AlphaFoldDB" id="A0A1F7RXF4"/>
<organism evidence="8 9">
    <name type="scientific">Candidatus Schekmanbacteria bacterium RBG_13_48_7</name>
    <dbReference type="NCBI Taxonomy" id="1817878"/>
    <lineage>
        <taxon>Bacteria</taxon>
        <taxon>Candidatus Schekmaniibacteriota</taxon>
    </lineage>
</organism>
<accession>A0A1F7RXF4</accession>
<dbReference type="GO" id="GO:0009279">
    <property type="term" value="C:cell outer membrane"/>
    <property type="evidence" value="ECO:0007669"/>
    <property type="project" value="UniProtKB-SubCell"/>
</dbReference>
<feature type="compositionally biased region" description="Basic and acidic residues" evidence="5">
    <location>
        <begin position="273"/>
        <end position="287"/>
    </location>
</feature>
<feature type="domain" description="BON" evidence="6">
    <location>
        <begin position="29"/>
        <end position="98"/>
    </location>
</feature>
<evidence type="ECO:0000313" key="8">
    <source>
        <dbReference type="EMBL" id="OGL45674.1"/>
    </source>
</evidence>
<dbReference type="PROSITE" id="PS51123">
    <property type="entry name" value="OMPA_2"/>
    <property type="match status" value="1"/>
</dbReference>
<evidence type="ECO:0000256" key="4">
    <source>
        <dbReference type="PROSITE-ProRule" id="PRU00473"/>
    </source>
</evidence>
<gene>
    <name evidence="8" type="ORF">A2161_08410</name>
</gene>
<feature type="domain" description="OmpA-like" evidence="7">
    <location>
        <begin position="173"/>
        <end position="287"/>
    </location>
</feature>
<evidence type="ECO:0000256" key="2">
    <source>
        <dbReference type="ARBA" id="ARBA00023136"/>
    </source>
</evidence>
<dbReference type="InterPro" id="IPR007055">
    <property type="entry name" value="BON_dom"/>
</dbReference>
<evidence type="ECO:0000256" key="1">
    <source>
        <dbReference type="ARBA" id="ARBA00004442"/>
    </source>
</evidence>
<dbReference type="EMBL" id="MGDD01000165">
    <property type="protein sequence ID" value="OGL45674.1"/>
    <property type="molecule type" value="Genomic_DNA"/>
</dbReference>
<dbReference type="SUPFAM" id="SSF103088">
    <property type="entry name" value="OmpA-like"/>
    <property type="match status" value="1"/>
</dbReference>
<evidence type="ECO:0008006" key="10">
    <source>
        <dbReference type="Google" id="ProtNLM"/>
    </source>
</evidence>
<evidence type="ECO:0000259" key="6">
    <source>
        <dbReference type="PROSITE" id="PS50914"/>
    </source>
</evidence>